<proteinExistence type="predicted"/>
<dbReference type="GeneID" id="8237479"/>
<evidence type="ECO:0000256" key="7">
    <source>
        <dbReference type="ARBA" id="ARBA00023054"/>
    </source>
</evidence>
<evidence type="ECO:0000256" key="1">
    <source>
        <dbReference type="ARBA" id="ARBA00004286"/>
    </source>
</evidence>
<keyword evidence="4" id="KW-0158">Chromosome</keyword>
<dbReference type="EMBL" id="AAZO01002468">
    <property type="status" value="NOT_ANNOTATED_CDS"/>
    <property type="molecule type" value="Genomic_DNA"/>
</dbReference>
<sequence>MATNILKLEDVLQINNKTLDENTKESPDKENTEKSKKKGNKRKRKRNKLTEVQVEIPKGARVSGRVWKSEKKRLKSEIVQVIRNPSKLKRMKKKHLRNIEKRDTLNMK</sequence>
<dbReference type="Proteomes" id="UP000009046">
    <property type="component" value="Unassembled WGS sequence"/>
</dbReference>
<reference evidence="11" key="1">
    <citation type="submission" date="2007-04" db="EMBL/GenBank/DDBJ databases">
        <title>Annotation of Pediculus humanus corporis strain USDA.</title>
        <authorList>
            <person name="Kirkness E."/>
            <person name="Hannick L."/>
            <person name="Hass B."/>
            <person name="Bruggner R."/>
            <person name="Lawson D."/>
            <person name="Bidwell S."/>
            <person name="Joardar V."/>
            <person name="Caler E."/>
            <person name="Walenz B."/>
            <person name="Inman J."/>
            <person name="Schobel S."/>
            <person name="Galinsky K."/>
            <person name="Amedeo P."/>
            <person name="Strausberg R."/>
        </authorList>
    </citation>
    <scope>NUCLEOTIDE SEQUENCE</scope>
    <source>
        <strain evidence="11">USDA</strain>
    </source>
</reference>
<keyword evidence="13" id="KW-1185">Reference proteome</keyword>
<dbReference type="AlphaFoldDB" id="E0VHQ0"/>
<keyword evidence="6" id="KW-0164">Citrullination</keyword>
<dbReference type="InterPro" id="IPR026570">
    <property type="entry name" value="CCDC86"/>
</dbReference>
<evidence type="ECO:0000256" key="5">
    <source>
        <dbReference type="ARBA" id="ARBA00022553"/>
    </source>
</evidence>
<reference evidence="12" key="3">
    <citation type="submission" date="2020-05" db="UniProtKB">
        <authorList>
            <consortium name="EnsemblMetazoa"/>
        </authorList>
    </citation>
    <scope>IDENTIFICATION</scope>
    <source>
        <strain evidence="12">USDA</strain>
    </source>
</reference>
<dbReference type="InParanoid" id="E0VHQ0"/>
<feature type="compositionally biased region" description="Basic residues" evidence="10">
    <location>
        <begin position="35"/>
        <end position="47"/>
    </location>
</feature>
<dbReference type="KEGG" id="phu:Phum_PHUM214740"/>
<evidence type="ECO:0000256" key="10">
    <source>
        <dbReference type="SAM" id="MobiDB-lite"/>
    </source>
</evidence>
<dbReference type="RefSeq" id="XP_002425674.1">
    <property type="nucleotide sequence ID" value="XM_002425629.1"/>
</dbReference>
<evidence type="ECO:0000256" key="8">
    <source>
        <dbReference type="ARBA" id="ARBA00023242"/>
    </source>
</evidence>
<comment type="subcellular location">
    <subcellularLocation>
        <location evidence="1">Chromosome</location>
    </subcellularLocation>
    <subcellularLocation>
        <location evidence="2">Nucleus</location>
        <location evidence="2">Nucleolus</location>
    </subcellularLocation>
</comment>
<evidence type="ECO:0000256" key="4">
    <source>
        <dbReference type="ARBA" id="ARBA00022454"/>
    </source>
</evidence>
<feature type="compositionally biased region" description="Basic and acidic residues" evidence="10">
    <location>
        <begin position="18"/>
        <end position="34"/>
    </location>
</feature>
<protein>
    <recommendedName>
        <fullName evidence="3">Coiled-coil domain-containing protein 86</fullName>
    </recommendedName>
</protein>
<keyword evidence="5" id="KW-0597">Phosphoprotein</keyword>
<keyword evidence="7" id="KW-0175">Coiled coil</keyword>
<comment type="function">
    <text evidence="9">Required for proper chromosome segregation during mitosis and error-free mitotic progression.</text>
</comment>
<dbReference type="OrthoDB" id="277961at2759"/>
<dbReference type="EnsemblMetazoa" id="PHUM214740-RA">
    <property type="protein sequence ID" value="PHUM214740-PA"/>
    <property type="gene ID" value="PHUM214740"/>
</dbReference>
<evidence type="ECO:0000313" key="12">
    <source>
        <dbReference type="EnsemblMetazoa" id="PHUM214740-PA"/>
    </source>
</evidence>
<dbReference type="VEuPathDB" id="VectorBase:PHUM214740"/>
<dbReference type="EMBL" id="DS235171">
    <property type="protein sequence ID" value="EEB12936.1"/>
    <property type="molecule type" value="Genomic_DNA"/>
</dbReference>
<dbReference type="HOGENOM" id="CLU_2200074_0_0_1"/>
<evidence type="ECO:0000256" key="9">
    <source>
        <dbReference type="ARBA" id="ARBA00093307"/>
    </source>
</evidence>
<keyword evidence="8" id="KW-0539">Nucleus</keyword>
<evidence type="ECO:0000313" key="11">
    <source>
        <dbReference type="EMBL" id="EEB12936.1"/>
    </source>
</evidence>
<accession>E0VHQ0</accession>
<dbReference type="PANTHER" id="PTHR13557:SF1">
    <property type="entry name" value="COILED-COIL DOMAIN-CONTAINING PROTEIN 86"/>
    <property type="match status" value="1"/>
</dbReference>
<reference evidence="11" key="2">
    <citation type="submission" date="2007-04" db="EMBL/GenBank/DDBJ databases">
        <title>The genome of the human body louse.</title>
        <authorList>
            <consortium name="The Human Body Louse Genome Consortium"/>
            <person name="Kirkness E."/>
            <person name="Walenz B."/>
            <person name="Hass B."/>
            <person name="Bruggner R."/>
            <person name="Strausberg R."/>
        </authorList>
    </citation>
    <scope>NUCLEOTIDE SEQUENCE</scope>
    <source>
        <strain evidence="11">USDA</strain>
    </source>
</reference>
<evidence type="ECO:0000313" key="13">
    <source>
        <dbReference type="Proteomes" id="UP000009046"/>
    </source>
</evidence>
<feature type="region of interest" description="Disordered" evidence="10">
    <location>
        <begin position="16"/>
        <end position="50"/>
    </location>
</feature>
<dbReference type="STRING" id="121224.E0VHQ0"/>
<evidence type="ECO:0000256" key="2">
    <source>
        <dbReference type="ARBA" id="ARBA00004604"/>
    </source>
</evidence>
<gene>
    <name evidence="12" type="primary">8237479</name>
    <name evidence="11" type="ORF">Phum_PHUM214740</name>
</gene>
<dbReference type="GO" id="GO:0005730">
    <property type="term" value="C:nucleolus"/>
    <property type="evidence" value="ECO:0007669"/>
    <property type="project" value="UniProtKB-SubCell"/>
</dbReference>
<dbReference type="PANTHER" id="PTHR13557">
    <property type="entry name" value="COILED-COIL DOMAIN-CONTAINING PROTEIN 86"/>
    <property type="match status" value="1"/>
</dbReference>
<dbReference type="GO" id="GO:0005694">
    <property type="term" value="C:chromosome"/>
    <property type="evidence" value="ECO:0007669"/>
    <property type="project" value="UniProtKB-SubCell"/>
</dbReference>
<evidence type="ECO:0000256" key="3">
    <source>
        <dbReference type="ARBA" id="ARBA00016738"/>
    </source>
</evidence>
<organism>
    <name type="scientific">Pediculus humanus subsp. corporis</name>
    <name type="common">Body louse</name>
    <dbReference type="NCBI Taxonomy" id="121224"/>
    <lineage>
        <taxon>Eukaryota</taxon>
        <taxon>Metazoa</taxon>
        <taxon>Ecdysozoa</taxon>
        <taxon>Arthropoda</taxon>
        <taxon>Hexapoda</taxon>
        <taxon>Insecta</taxon>
        <taxon>Pterygota</taxon>
        <taxon>Neoptera</taxon>
        <taxon>Paraneoptera</taxon>
        <taxon>Psocodea</taxon>
        <taxon>Troctomorpha</taxon>
        <taxon>Phthiraptera</taxon>
        <taxon>Anoplura</taxon>
        <taxon>Pediculidae</taxon>
        <taxon>Pediculus</taxon>
    </lineage>
</organism>
<name>E0VHQ0_PEDHC</name>
<dbReference type="CTD" id="8237479"/>
<evidence type="ECO:0000256" key="6">
    <source>
        <dbReference type="ARBA" id="ARBA00022934"/>
    </source>
</evidence>